<gene>
    <name evidence="4" type="ORF">J6I44_08460</name>
</gene>
<feature type="domain" description="DUF5117" evidence="3">
    <location>
        <begin position="72"/>
        <end position="263"/>
    </location>
</feature>
<dbReference type="CDD" id="cd04276">
    <property type="entry name" value="ZnMc_MMP_like_2"/>
    <property type="match status" value="1"/>
</dbReference>
<keyword evidence="4" id="KW-0378">Hydrolase</keyword>
<feature type="compositionally biased region" description="Polar residues" evidence="1">
    <location>
        <begin position="805"/>
        <end position="814"/>
    </location>
</feature>
<evidence type="ECO:0000313" key="5">
    <source>
        <dbReference type="Proteomes" id="UP001207918"/>
    </source>
</evidence>
<dbReference type="SUPFAM" id="SSF55486">
    <property type="entry name" value="Metalloproteases ('zincins'), catalytic domain"/>
    <property type="match status" value="1"/>
</dbReference>
<evidence type="ECO:0000256" key="1">
    <source>
        <dbReference type="SAM" id="MobiDB-lite"/>
    </source>
</evidence>
<dbReference type="Pfam" id="PF17148">
    <property type="entry name" value="DUF5117"/>
    <property type="match status" value="1"/>
</dbReference>
<dbReference type="InterPro" id="IPR033413">
    <property type="entry name" value="DUF5117"/>
</dbReference>
<organism evidence="4 5">
    <name type="scientific">Fodinibius salsisoli</name>
    <dbReference type="NCBI Taxonomy" id="2820877"/>
    <lineage>
        <taxon>Bacteria</taxon>
        <taxon>Pseudomonadati</taxon>
        <taxon>Balneolota</taxon>
        <taxon>Balneolia</taxon>
        <taxon>Balneolales</taxon>
        <taxon>Balneolaceae</taxon>
        <taxon>Fodinibius</taxon>
    </lineage>
</organism>
<accession>A0ABT3PLV8</accession>
<feature type="region of interest" description="Disordered" evidence="1">
    <location>
        <begin position="777"/>
        <end position="814"/>
    </location>
</feature>
<evidence type="ECO:0000313" key="4">
    <source>
        <dbReference type="EMBL" id="MCW9706887.1"/>
    </source>
</evidence>
<dbReference type="EMBL" id="JAGGJA010000005">
    <property type="protein sequence ID" value="MCW9706887.1"/>
    <property type="molecule type" value="Genomic_DNA"/>
</dbReference>
<protein>
    <submittedName>
        <fullName evidence="4">Zinc-dependent metalloprotease</fullName>
    </submittedName>
</protein>
<proteinExistence type="predicted"/>
<keyword evidence="4" id="KW-0482">Metalloprotease</keyword>
<dbReference type="InterPro" id="IPR034032">
    <property type="entry name" value="Zn_MMP-like_bac"/>
</dbReference>
<evidence type="ECO:0000259" key="2">
    <source>
        <dbReference type="Pfam" id="PF16313"/>
    </source>
</evidence>
<keyword evidence="5" id="KW-1185">Reference proteome</keyword>
<dbReference type="PANTHER" id="PTHR38478">
    <property type="entry name" value="PEPTIDASE M1A AND M12B"/>
    <property type="match status" value="1"/>
</dbReference>
<feature type="domain" description="EcxA zinc-binding" evidence="2">
    <location>
        <begin position="391"/>
        <end position="697"/>
    </location>
</feature>
<dbReference type="GO" id="GO:0008237">
    <property type="term" value="F:metallopeptidase activity"/>
    <property type="evidence" value="ECO:0007669"/>
    <property type="project" value="UniProtKB-KW"/>
</dbReference>
<name>A0ABT3PLV8_9BACT</name>
<comment type="caution">
    <text evidence="4">The sequence shown here is derived from an EMBL/GenBank/DDBJ whole genome shotgun (WGS) entry which is preliminary data.</text>
</comment>
<dbReference type="InterPro" id="IPR024079">
    <property type="entry name" value="MetalloPept_cat_dom_sf"/>
</dbReference>
<keyword evidence="4" id="KW-0645">Protease</keyword>
<reference evidence="4 5" key="1">
    <citation type="submission" date="2021-03" db="EMBL/GenBank/DDBJ databases">
        <title>Aliifodinibius sp. nov., a new bacterium isolated from saline soil.</title>
        <authorList>
            <person name="Galisteo C."/>
            <person name="De La Haba R."/>
            <person name="Sanchez-Porro C."/>
            <person name="Ventosa A."/>
        </authorList>
    </citation>
    <scope>NUCLEOTIDE SEQUENCE [LARGE SCALE GENOMIC DNA]</scope>
    <source>
        <strain evidence="4 5">1BSP15-2V2</strain>
    </source>
</reference>
<dbReference type="Proteomes" id="UP001207918">
    <property type="component" value="Unassembled WGS sequence"/>
</dbReference>
<evidence type="ECO:0000259" key="3">
    <source>
        <dbReference type="Pfam" id="PF17148"/>
    </source>
</evidence>
<sequence length="814" mass="91088">MFYCSTLFAQDLPSIDQKTEGLDKKEGFMTYYWDESQGKVWLEVDTFDTEFLYVNSLTAGMGSNDIGLDRNQLGDDRIVYFDRRGDKVLLVQPNYSYRAITDNPKEKASVQDAFAQSVLWGFEVAAKEGNRILVDATDFLLRDAHGVVERLKQNEEGSYSVSGSRSALYPEGTMNFPKNTEFEATLTFTGSSPGGQVHSVTPTPDAITVRQHHSFVQLPDDDFEPRTFDPRAGYFGISYQDYSTPIGQPLTKRFITRHRLKKKNPDAPMSEAVEPIVYYLDPGTPEPVRGALLDGARWWNQAFEAAGYKNAFQVKMLPDSAHPMDVRYNMINWVHRSTRGWSYGTSVVDPRTGEIIKGHVLLGSLRVRQDYLIAEGLLSPYKGETSYDEDNPMLQMALARIRQLSAHEIGHTLGLAHNFASSVNDRASVMDYPAPKVSINADSTLNLSNAYDTNIGEWDKVTISYGYADTDNPTELKTILTNAIDEGLLFISDYDARPAGGAHPKAHLWDNGTNAVDQLDHIMDVRRIALKNFSVSNIPVGTPMAKLEDALVPIYLYHRYQLDGTAKLIGGLNYSYTLRGDEQPNPKPVADSIQRAALNAMLKTIQPDALQMPQKIIDLIPPRPLSYYNSRELFNSHTDPAFDPLGAAETAANMTIDLLLNTNRTARLIDYKARDNNRLGLSDLLGQLLDVTWQAPAQSGYRGAIQNTVNHLVLYHMMELASDREASSQVRAITNLKLEELRQWMKKEAEKQGLSEQREAALFYGYRMLQLFKDKGKVMEPSTPLPPPPGSPIGSGQPFLDCSLQPKNTYNDCS</sequence>
<dbReference type="PANTHER" id="PTHR38478:SF1">
    <property type="entry name" value="ZINC DEPENDENT METALLOPROTEASE DOMAIN LIPOPROTEIN"/>
    <property type="match status" value="1"/>
</dbReference>
<dbReference type="Pfam" id="PF16313">
    <property type="entry name" value="DUF4953"/>
    <property type="match status" value="1"/>
</dbReference>
<dbReference type="InterPro" id="IPR032534">
    <property type="entry name" value="EcxA_zinc-bd"/>
</dbReference>
<dbReference type="Gene3D" id="3.40.390.10">
    <property type="entry name" value="Collagenase (Catalytic Domain)"/>
    <property type="match status" value="1"/>
</dbReference>